<proteinExistence type="predicted"/>
<sequence>LFSSGSSKEQKKKAKLVQQKQDRFEEKQREIDAKRDAKRQAKDEKKKQKKSTEMMNMKTEEGKAQAKVEDRIIFYKD</sequence>
<feature type="region of interest" description="Disordered" evidence="1">
    <location>
        <begin position="1"/>
        <end position="66"/>
    </location>
</feature>
<gene>
    <name evidence="2" type="ORF">EZS28_034793</name>
</gene>
<name>A0A5J4UHW9_9EUKA</name>
<dbReference type="EMBL" id="SNRW01016132">
    <property type="protein sequence ID" value="KAA6369681.1"/>
    <property type="molecule type" value="Genomic_DNA"/>
</dbReference>
<protein>
    <submittedName>
        <fullName evidence="2">Uncharacterized protein</fullName>
    </submittedName>
</protein>
<feature type="non-terminal residue" evidence="2">
    <location>
        <position position="1"/>
    </location>
</feature>
<feature type="compositionally biased region" description="Basic and acidic residues" evidence="1">
    <location>
        <begin position="20"/>
        <end position="66"/>
    </location>
</feature>
<dbReference type="Proteomes" id="UP000324800">
    <property type="component" value="Unassembled WGS sequence"/>
</dbReference>
<evidence type="ECO:0000256" key="1">
    <source>
        <dbReference type="SAM" id="MobiDB-lite"/>
    </source>
</evidence>
<dbReference type="AlphaFoldDB" id="A0A5J4UHW9"/>
<reference evidence="2 3" key="1">
    <citation type="submission" date="2019-03" db="EMBL/GenBank/DDBJ databases">
        <title>Single cell metagenomics reveals metabolic interactions within the superorganism composed of flagellate Streblomastix strix and complex community of Bacteroidetes bacteria on its surface.</title>
        <authorList>
            <person name="Treitli S.C."/>
            <person name="Kolisko M."/>
            <person name="Husnik F."/>
            <person name="Keeling P."/>
            <person name="Hampl V."/>
        </authorList>
    </citation>
    <scope>NUCLEOTIDE SEQUENCE [LARGE SCALE GENOMIC DNA]</scope>
    <source>
        <strain evidence="2">ST1C</strain>
    </source>
</reference>
<comment type="caution">
    <text evidence="2">The sequence shown here is derived from an EMBL/GenBank/DDBJ whole genome shotgun (WGS) entry which is preliminary data.</text>
</comment>
<evidence type="ECO:0000313" key="2">
    <source>
        <dbReference type="EMBL" id="KAA6369681.1"/>
    </source>
</evidence>
<accession>A0A5J4UHW9</accession>
<evidence type="ECO:0000313" key="3">
    <source>
        <dbReference type="Proteomes" id="UP000324800"/>
    </source>
</evidence>
<organism evidence="2 3">
    <name type="scientific">Streblomastix strix</name>
    <dbReference type="NCBI Taxonomy" id="222440"/>
    <lineage>
        <taxon>Eukaryota</taxon>
        <taxon>Metamonada</taxon>
        <taxon>Preaxostyla</taxon>
        <taxon>Oxymonadida</taxon>
        <taxon>Streblomastigidae</taxon>
        <taxon>Streblomastix</taxon>
    </lineage>
</organism>